<protein>
    <submittedName>
        <fullName evidence="1">Uncharacterized protein</fullName>
    </submittedName>
</protein>
<gene>
    <name evidence="1" type="ORF">B0I36DRAFT_320982</name>
</gene>
<name>A0A9P8Y6U1_9PEZI</name>
<proteinExistence type="predicted"/>
<organism evidence="1 2">
    <name type="scientific">Microdochium trichocladiopsis</name>
    <dbReference type="NCBI Taxonomy" id="1682393"/>
    <lineage>
        <taxon>Eukaryota</taxon>
        <taxon>Fungi</taxon>
        <taxon>Dikarya</taxon>
        <taxon>Ascomycota</taxon>
        <taxon>Pezizomycotina</taxon>
        <taxon>Sordariomycetes</taxon>
        <taxon>Xylariomycetidae</taxon>
        <taxon>Xylariales</taxon>
        <taxon>Microdochiaceae</taxon>
        <taxon>Microdochium</taxon>
    </lineage>
</organism>
<accession>A0A9P8Y6U1</accession>
<dbReference type="EMBL" id="JAGTJQ010000004">
    <property type="protein sequence ID" value="KAH7033210.1"/>
    <property type="molecule type" value="Genomic_DNA"/>
</dbReference>
<dbReference type="GeneID" id="70183172"/>
<sequence length="190" mass="20778">MPTSSAPRSTDLRVFLLSSRPRLLAYPLASILPCSASSPLPRPSSTDPFRCHCPRHHERMCKTTRSDSLVTGGVLPALIPLHVGLSQVPHTHVPTGHSGMLLRDMTNYQDISQARDAQCVNGSQVPVAPTARGGGMRCVSLVVESPYFVFRTDEKPITPSHVFAISILRVNNATAKTGRHLKRPLYIMFS</sequence>
<keyword evidence="2" id="KW-1185">Reference proteome</keyword>
<dbReference type="Proteomes" id="UP000756346">
    <property type="component" value="Unassembled WGS sequence"/>
</dbReference>
<evidence type="ECO:0000313" key="2">
    <source>
        <dbReference type="Proteomes" id="UP000756346"/>
    </source>
</evidence>
<dbReference type="AlphaFoldDB" id="A0A9P8Y6U1"/>
<dbReference type="RefSeq" id="XP_046014042.1">
    <property type="nucleotide sequence ID" value="XM_046153626.1"/>
</dbReference>
<comment type="caution">
    <text evidence="1">The sequence shown here is derived from an EMBL/GenBank/DDBJ whole genome shotgun (WGS) entry which is preliminary data.</text>
</comment>
<evidence type="ECO:0000313" key="1">
    <source>
        <dbReference type="EMBL" id="KAH7033210.1"/>
    </source>
</evidence>
<reference evidence="1" key="1">
    <citation type="journal article" date="2021" name="Nat. Commun.">
        <title>Genetic determinants of endophytism in the Arabidopsis root mycobiome.</title>
        <authorList>
            <person name="Mesny F."/>
            <person name="Miyauchi S."/>
            <person name="Thiergart T."/>
            <person name="Pickel B."/>
            <person name="Atanasova L."/>
            <person name="Karlsson M."/>
            <person name="Huettel B."/>
            <person name="Barry K.W."/>
            <person name="Haridas S."/>
            <person name="Chen C."/>
            <person name="Bauer D."/>
            <person name="Andreopoulos W."/>
            <person name="Pangilinan J."/>
            <person name="LaButti K."/>
            <person name="Riley R."/>
            <person name="Lipzen A."/>
            <person name="Clum A."/>
            <person name="Drula E."/>
            <person name="Henrissat B."/>
            <person name="Kohler A."/>
            <person name="Grigoriev I.V."/>
            <person name="Martin F.M."/>
            <person name="Hacquard S."/>
        </authorList>
    </citation>
    <scope>NUCLEOTIDE SEQUENCE</scope>
    <source>
        <strain evidence="1">MPI-CAGE-CH-0230</strain>
    </source>
</reference>